<dbReference type="OrthoDB" id="7594270at2"/>
<evidence type="ECO:0000313" key="2">
    <source>
        <dbReference type="Proteomes" id="UP000432727"/>
    </source>
</evidence>
<dbReference type="AlphaFoldDB" id="A0A6I4THA4"/>
<dbReference type="EMBL" id="WTYI01000001">
    <property type="protein sequence ID" value="MXO95176.1"/>
    <property type="molecule type" value="Genomic_DNA"/>
</dbReference>
<organism evidence="1 2">
    <name type="scientific">Qipengyuania aquimaris</name>
    <dbReference type="NCBI Taxonomy" id="255984"/>
    <lineage>
        <taxon>Bacteria</taxon>
        <taxon>Pseudomonadati</taxon>
        <taxon>Pseudomonadota</taxon>
        <taxon>Alphaproteobacteria</taxon>
        <taxon>Sphingomonadales</taxon>
        <taxon>Erythrobacteraceae</taxon>
        <taxon>Qipengyuania</taxon>
    </lineage>
</organism>
<keyword evidence="2" id="KW-1185">Reference proteome</keyword>
<sequence>MRIDPELRALRGDRTSQRKAQKALERVRDDWRNGTAREVLEELGSYGEGATFEDCPALCALFDDCAEAGQLVTALMQPMMACLSRNPLGQVPIRHQHSNGLSVLQLAYSGRAALSVLSYSELDFVPGASACFAGGERHEAVLVGSADVRMLELLAERDQSAAIDCTTRRVMAGETLRFEGREQTKSILQVHGRMVILRLSRTEEVPADACEYALEDGRLMHRASGSRQESGREMKAALLGRMGRRDAAPVLARMTREGSDHLRWQAMRECLALDSGVGFAALSDLAGNAGDPLAATAGALRAQLIETYPQLARLDETPCPA</sequence>
<dbReference type="RefSeq" id="WP_160594500.1">
    <property type="nucleotide sequence ID" value="NZ_WTYI01000001.1"/>
</dbReference>
<evidence type="ECO:0008006" key="3">
    <source>
        <dbReference type="Google" id="ProtNLM"/>
    </source>
</evidence>
<reference evidence="1 2" key="1">
    <citation type="submission" date="2019-12" db="EMBL/GenBank/DDBJ databases">
        <title>Genomic-based taxomic classification of the family Erythrobacteraceae.</title>
        <authorList>
            <person name="Xu L."/>
        </authorList>
    </citation>
    <scope>NUCLEOTIDE SEQUENCE [LARGE SCALE GENOMIC DNA]</scope>
    <source>
        <strain evidence="1 2">JCM 12189</strain>
    </source>
</reference>
<accession>A0A6I4THA4</accession>
<gene>
    <name evidence="1" type="ORF">GRI34_01935</name>
</gene>
<comment type="caution">
    <text evidence="1">The sequence shown here is derived from an EMBL/GenBank/DDBJ whole genome shotgun (WGS) entry which is preliminary data.</text>
</comment>
<dbReference type="Proteomes" id="UP000432727">
    <property type="component" value="Unassembled WGS sequence"/>
</dbReference>
<evidence type="ECO:0000313" key="1">
    <source>
        <dbReference type="EMBL" id="MXO95176.1"/>
    </source>
</evidence>
<proteinExistence type="predicted"/>
<name>A0A6I4THA4_9SPHN</name>
<protein>
    <recommendedName>
        <fullName evidence="3">HEAT repeat domain-containing protein</fullName>
    </recommendedName>
</protein>